<name>A0A517TF74_9PLAN</name>
<dbReference type="RefSeq" id="WP_145266640.1">
    <property type="nucleotide sequence ID" value="NZ_CP036316.1"/>
</dbReference>
<reference evidence="1 2" key="1">
    <citation type="submission" date="2019-02" db="EMBL/GenBank/DDBJ databases">
        <title>Deep-cultivation of Planctomycetes and their phenomic and genomic characterization uncovers novel biology.</title>
        <authorList>
            <person name="Wiegand S."/>
            <person name="Jogler M."/>
            <person name="Boedeker C."/>
            <person name="Pinto D."/>
            <person name="Vollmers J."/>
            <person name="Rivas-Marin E."/>
            <person name="Kohn T."/>
            <person name="Peeters S.H."/>
            <person name="Heuer A."/>
            <person name="Rast P."/>
            <person name="Oberbeckmann S."/>
            <person name="Bunk B."/>
            <person name="Jeske O."/>
            <person name="Meyerdierks A."/>
            <person name="Storesund J.E."/>
            <person name="Kallscheuer N."/>
            <person name="Luecker S."/>
            <person name="Lage O.M."/>
            <person name="Pohl T."/>
            <person name="Merkel B.J."/>
            <person name="Hornburger P."/>
            <person name="Mueller R.-W."/>
            <person name="Bruemmer F."/>
            <person name="Labrenz M."/>
            <person name="Spormann A.M."/>
            <person name="Op den Camp H."/>
            <person name="Overmann J."/>
            <person name="Amann R."/>
            <person name="Jetten M.S.M."/>
            <person name="Mascher T."/>
            <person name="Medema M.H."/>
            <person name="Devos D.P."/>
            <person name="Kaster A.-K."/>
            <person name="Ovreas L."/>
            <person name="Rohde M."/>
            <person name="Galperin M.Y."/>
            <person name="Jogler C."/>
        </authorList>
    </citation>
    <scope>NUCLEOTIDE SEQUENCE [LARGE SCALE GENOMIC DNA]</scope>
    <source>
        <strain evidence="1 2">V22</strain>
    </source>
</reference>
<dbReference type="KEGG" id="chya:V22_42980"/>
<proteinExistence type="predicted"/>
<evidence type="ECO:0000313" key="2">
    <source>
        <dbReference type="Proteomes" id="UP000319976"/>
    </source>
</evidence>
<dbReference type="Pfam" id="PF11964">
    <property type="entry name" value="SpoIIAA-like"/>
    <property type="match status" value="1"/>
</dbReference>
<dbReference type="Gene3D" id="3.40.50.10600">
    <property type="entry name" value="SpoIIaa-like domains"/>
    <property type="match status" value="1"/>
</dbReference>
<gene>
    <name evidence="1" type="ORF">V22_42980</name>
</gene>
<sequence>MAVTVIEGVDGKAIEVRMNGTLTHEDYQHFVPVIEKRIEQSGKIRLLVILDDFDGWTAGAMWDDIKFDVKHFSDIERLAIVGETKWESAMATFCRPFTTAAIKYFDHAELKAAEEWISEESD</sequence>
<dbReference type="AlphaFoldDB" id="A0A517TF74"/>
<protein>
    <recommendedName>
        <fullName evidence="3">STAS/SEC14 domain-containing protein</fullName>
    </recommendedName>
</protein>
<evidence type="ECO:0000313" key="1">
    <source>
        <dbReference type="EMBL" id="QDT67026.1"/>
    </source>
</evidence>
<dbReference type="InterPro" id="IPR021866">
    <property type="entry name" value="SpoIIAA-like"/>
</dbReference>
<dbReference type="InterPro" id="IPR038396">
    <property type="entry name" value="SpoIIAA-like_sf"/>
</dbReference>
<accession>A0A517TF74</accession>
<keyword evidence="2" id="KW-1185">Reference proteome</keyword>
<dbReference type="InterPro" id="IPR036513">
    <property type="entry name" value="STAS_dom_sf"/>
</dbReference>
<dbReference type="OrthoDB" id="9811577at2"/>
<dbReference type="EMBL" id="CP036316">
    <property type="protein sequence ID" value="QDT67026.1"/>
    <property type="molecule type" value="Genomic_DNA"/>
</dbReference>
<dbReference type="SUPFAM" id="SSF52091">
    <property type="entry name" value="SpoIIaa-like"/>
    <property type="match status" value="1"/>
</dbReference>
<dbReference type="Proteomes" id="UP000319976">
    <property type="component" value="Chromosome"/>
</dbReference>
<organism evidence="1 2">
    <name type="scientific">Calycomorphotria hydatis</name>
    <dbReference type="NCBI Taxonomy" id="2528027"/>
    <lineage>
        <taxon>Bacteria</taxon>
        <taxon>Pseudomonadati</taxon>
        <taxon>Planctomycetota</taxon>
        <taxon>Planctomycetia</taxon>
        <taxon>Planctomycetales</taxon>
        <taxon>Planctomycetaceae</taxon>
        <taxon>Calycomorphotria</taxon>
    </lineage>
</organism>
<evidence type="ECO:0008006" key="3">
    <source>
        <dbReference type="Google" id="ProtNLM"/>
    </source>
</evidence>